<dbReference type="RefSeq" id="WP_124758135.1">
    <property type="nucleotide sequence ID" value="NZ_CBCRWA010000001.1"/>
</dbReference>
<evidence type="ECO:0000313" key="3">
    <source>
        <dbReference type="Proteomes" id="UP000274483"/>
    </source>
</evidence>
<dbReference type="Proteomes" id="UP000274483">
    <property type="component" value="Chromosome"/>
</dbReference>
<protein>
    <recommendedName>
        <fullName evidence="4">IS66 family transposase</fullName>
    </recommendedName>
</protein>
<feature type="region of interest" description="Disordered" evidence="1">
    <location>
        <begin position="40"/>
        <end position="64"/>
    </location>
</feature>
<evidence type="ECO:0000256" key="1">
    <source>
        <dbReference type="SAM" id="MobiDB-lite"/>
    </source>
</evidence>
<accession>A0ABN5SZF9</accession>
<gene>
    <name evidence="2" type="ORF">EIB71_08870</name>
</gene>
<dbReference type="EMBL" id="CP034158">
    <property type="protein sequence ID" value="AZI67768.1"/>
    <property type="molecule type" value="Genomic_DNA"/>
</dbReference>
<evidence type="ECO:0008006" key="4">
    <source>
        <dbReference type="Google" id="ProtNLM"/>
    </source>
</evidence>
<proteinExistence type="predicted"/>
<reference evidence="2 3" key="1">
    <citation type="submission" date="2018-11" db="EMBL/GenBank/DDBJ databases">
        <title>Proposal to divide the Flavobacteriaceae and reorganize its genera based on Amino Acid Identity values calculated from whole genome sequences.</title>
        <authorList>
            <person name="Nicholson A.C."/>
            <person name="Gulvik C.A."/>
            <person name="Whitney A.M."/>
            <person name="Humrighouse B.W."/>
            <person name="Bell M."/>
            <person name="Holmes B."/>
            <person name="Steigerwalt A.G."/>
            <person name="Villarma A."/>
            <person name="Sheth M."/>
            <person name="Batra D."/>
            <person name="Pryor J."/>
            <person name="Bernardet J.-F."/>
            <person name="Hugo C."/>
            <person name="Kampfer P."/>
            <person name="Newman J.D."/>
            <person name="McQuiston J.R."/>
        </authorList>
    </citation>
    <scope>NUCLEOTIDE SEQUENCE [LARGE SCALE GENOMIC DNA]</scope>
    <source>
        <strain evidence="2 3">H3001</strain>
    </source>
</reference>
<keyword evidence="3" id="KW-1185">Reference proteome</keyword>
<evidence type="ECO:0000313" key="2">
    <source>
        <dbReference type="EMBL" id="AZI67768.1"/>
    </source>
</evidence>
<organism evidence="2 3">
    <name type="scientific">Kaistella daneshvariae</name>
    <dbReference type="NCBI Taxonomy" id="2487074"/>
    <lineage>
        <taxon>Bacteria</taxon>
        <taxon>Pseudomonadati</taxon>
        <taxon>Bacteroidota</taxon>
        <taxon>Flavobacteriia</taxon>
        <taxon>Flavobacteriales</taxon>
        <taxon>Weeksellaceae</taxon>
        <taxon>Chryseobacterium group</taxon>
        <taxon>Kaistella</taxon>
    </lineage>
</organism>
<name>A0ABN5SZF9_9FLAO</name>
<sequence>MELLDIKEQKGLEIRSVKRLCERLEEILLRIFATLSDKQKSADFETPENTEKKTKKTSVKQGIF</sequence>